<accession>A0A6M0RSL5</accession>
<dbReference type="AlphaFoldDB" id="A0A6M0RSL5"/>
<comment type="caution">
    <text evidence="3">The sequence shown here is derived from an EMBL/GenBank/DDBJ whole genome shotgun (WGS) entry which is preliminary data.</text>
</comment>
<organism evidence="3 4">
    <name type="scientific">Adonisia turfae CCMR0081</name>
    <dbReference type="NCBI Taxonomy" id="2292702"/>
    <lineage>
        <taxon>Bacteria</taxon>
        <taxon>Bacillati</taxon>
        <taxon>Cyanobacteriota</taxon>
        <taxon>Adonisia</taxon>
        <taxon>Adonisia turfae</taxon>
    </lineage>
</organism>
<sequence>MSNIVATQTIFDELRRVDSHGVEYWNARELGAPLGYPKWDRFGKVIEKATLACENSGNEVFDHFRGSSKMVETGSGAKREINDFRLTRYGAYLTAMNGDPRKPEIAAAQAYFAAKTREAETVIPAQNAELEKMKLELALLQAKERLASATQMLSTINPALPALAFGKPEAVIEVEKPVTVILDAHGRAEKYDGVTITELSKRYGFGKGKKANDACRQWISSMGINEAQWIHEPAAHITKKLPREMLSVLDQNFQGARGQRQRLVGE</sequence>
<gene>
    <name evidence="3" type="ORF">DXZ20_24605</name>
</gene>
<evidence type="ECO:0000313" key="4">
    <source>
        <dbReference type="Proteomes" id="UP000481033"/>
    </source>
</evidence>
<feature type="domain" description="Bro-N" evidence="2">
    <location>
        <begin position="14"/>
        <end position="108"/>
    </location>
</feature>
<dbReference type="InterPro" id="IPR003497">
    <property type="entry name" value="BRO_N_domain"/>
</dbReference>
<keyword evidence="4" id="KW-1185">Reference proteome</keyword>
<dbReference type="EMBL" id="QXHD01000004">
    <property type="protein sequence ID" value="NEZ58762.1"/>
    <property type="molecule type" value="Genomic_DNA"/>
</dbReference>
<evidence type="ECO:0000259" key="2">
    <source>
        <dbReference type="Pfam" id="PF02498"/>
    </source>
</evidence>
<proteinExistence type="predicted"/>
<keyword evidence="1" id="KW-0175">Coiled coil</keyword>
<dbReference type="RefSeq" id="WP_163701584.1">
    <property type="nucleotide sequence ID" value="NZ_QXHD01000004.1"/>
</dbReference>
<protein>
    <recommendedName>
        <fullName evidence="2">Bro-N domain-containing protein</fullName>
    </recommendedName>
</protein>
<name>A0A6M0RSL5_9CYAN</name>
<feature type="coiled-coil region" evidence="1">
    <location>
        <begin position="123"/>
        <end position="152"/>
    </location>
</feature>
<evidence type="ECO:0000256" key="1">
    <source>
        <dbReference type="SAM" id="Coils"/>
    </source>
</evidence>
<dbReference type="Proteomes" id="UP000481033">
    <property type="component" value="Unassembled WGS sequence"/>
</dbReference>
<dbReference type="Pfam" id="PF02498">
    <property type="entry name" value="Bro-N"/>
    <property type="match status" value="1"/>
</dbReference>
<evidence type="ECO:0000313" key="3">
    <source>
        <dbReference type="EMBL" id="NEZ58762.1"/>
    </source>
</evidence>
<reference evidence="3 4" key="1">
    <citation type="journal article" date="2020" name="Microb. Ecol.">
        <title>Ecogenomics of the Marine Benthic Filamentous Cyanobacterium Adonisia.</title>
        <authorList>
            <person name="Walter J.M."/>
            <person name="Coutinho F.H."/>
            <person name="Leomil L."/>
            <person name="Hargreaves P.I."/>
            <person name="Campeao M.E."/>
            <person name="Vieira V.V."/>
            <person name="Silva B.S."/>
            <person name="Fistarol G.O."/>
            <person name="Salomon P.S."/>
            <person name="Sawabe T."/>
            <person name="Mino S."/>
            <person name="Hosokawa M."/>
            <person name="Miyashita H."/>
            <person name="Maruyama F."/>
            <person name="van Verk M.C."/>
            <person name="Dutilh B.E."/>
            <person name="Thompson C.C."/>
            <person name="Thompson F.L."/>
        </authorList>
    </citation>
    <scope>NUCLEOTIDE SEQUENCE [LARGE SCALE GENOMIC DNA]</scope>
    <source>
        <strain evidence="3 4">CCMR0081</strain>
    </source>
</reference>